<dbReference type="GO" id="GO:0005634">
    <property type="term" value="C:nucleus"/>
    <property type="evidence" value="ECO:0007669"/>
    <property type="project" value="UniProtKB-SubCell"/>
</dbReference>
<reference evidence="14 15" key="1">
    <citation type="submission" date="2022-03" db="EMBL/GenBank/DDBJ databases">
        <authorList>
            <person name="Macdonald S."/>
            <person name="Ahmed S."/>
            <person name="Newling K."/>
        </authorList>
    </citation>
    <scope>NUCLEOTIDE SEQUENCE [LARGE SCALE GENOMIC DNA]</scope>
</reference>
<gene>
    <name evidence="14" type="ORF">ERUC_LOCUS14048</name>
</gene>
<comment type="function">
    <text evidence="8">Probable transcription factor.</text>
</comment>
<keyword evidence="6 9" id="KW-0539">Nucleus</keyword>
<comment type="subcellular location">
    <subcellularLocation>
        <location evidence="1 9 10">Nucleus</location>
    </subcellularLocation>
</comment>
<dbReference type="InterPro" id="IPR001356">
    <property type="entry name" value="HD"/>
</dbReference>
<dbReference type="PRINTS" id="PR00031">
    <property type="entry name" value="HTHREPRESSR"/>
</dbReference>
<keyword evidence="3 9" id="KW-0238">DNA-binding</keyword>
<dbReference type="Pfam" id="PF00046">
    <property type="entry name" value="Homeodomain"/>
    <property type="match status" value="1"/>
</dbReference>
<evidence type="ECO:0000256" key="2">
    <source>
        <dbReference type="ARBA" id="ARBA00023015"/>
    </source>
</evidence>
<dbReference type="InterPro" id="IPR003106">
    <property type="entry name" value="Leu_zip_homeo"/>
</dbReference>
<evidence type="ECO:0000256" key="12">
    <source>
        <dbReference type="SAM" id="MobiDB-lite"/>
    </source>
</evidence>
<evidence type="ECO:0000256" key="7">
    <source>
        <dbReference type="ARBA" id="ARBA00025748"/>
    </source>
</evidence>
<dbReference type="GO" id="GO:0003677">
    <property type="term" value="F:DNA binding"/>
    <property type="evidence" value="ECO:0007669"/>
    <property type="project" value="UniProtKB-UniRule"/>
</dbReference>
<accession>A0ABC8JPY9</accession>
<dbReference type="PROSITE" id="PS50071">
    <property type="entry name" value="HOMEOBOX_2"/>
    <property type="match status" value="1"/>
</dbReference>
<dbReference type="InterPro" id="IPR045224">
    <property type="entry name" value="HDZip_class_I_plant"/>
</dbReference>
<feature type="DNA-binding region" description="Homeobox" evidence="9">
    <location>
        <begin position="65"/>
        <end position="124"/>
    </location>
</feature>
<keyword evidence="15" id="KW-1185">Reference proteome</keyword>
<name>A0ABC8JPY9_ERUVS</name>
<dbReference type="InterPro" id="IPR000047">
    <property type="entry name" value="HTH_motif"/>
</dbReference>
<keyword evidence="5 11" id="KW-0804">Transcription</keyword>
<evidence type="ECO:0000313" key="15">
    <source>
        <dbReference type="Proteomes" id="UP001642260"/>
    </source>
</evidence>
<evidence type="ECO:0000256" key="9">
    <source>
        <dbReference type="PROSITE-ProRule" id="PRU00108"/>
    </source>
</evidence>
<dbReference type="SMART" id="SM00389">
    <property type="entry name" value="HOX"/>
    <property type="match status" value="1"/>
</dbReference>
<dbReference type="CDD" id="cd00086">
    <property type="entry name" value="homeodomain"/>
    <property type="match status" value="1"/>
</dbReference>
<protein>
    <recommendedName>
        <fullName evidence="11">Homeobox-leucine zipper protein</fullName>
    </recommendedName>
    <alternativeName>
        <fullName evidence="11">HD-ZIP protein</fullName>
    </alternativeName>
    <alternativeName>
        <fullName evidence="11">Homeodomain transcription factor</fullName>
    </alternativeName>
</protein>
<dbReference type="Pfam" id="PF02183">
    <property type="entry name" value="HALZ"/>
    <property type="match status" value="1"/>
</dbReference>
<evidence type="ECO:0000259" key="13">
    <source>
        <dbReference type="PROSITE" id="PS50071"/>
    </source>
</evidence>
<comment type="similarity">
    <text evidence="7 11">Belongs to the HD-ZIP homeobox family. Class I subfamily.</text>
</comment>
<dbReference type="GO" id="GO:0000981">
    <property type="term" value="F:DNA-binding transcription factor activity, RNA polymerase II-specific"/>
    <property type="evidence" value="ECO:0007669"/>
    <property type="project" value="UniProtKB-UniRule"/>
</dbReference>
<evidence type="ECO:0000256" key="3">
    <source>
        <dbReference type="ARBA" id="ARBA00023125"/>
    </source>
</evidence>
<dbReference type="Gene3D" id="1.10.10.60">
    <property type="entry name" value="Homeodomain-like"/>
    <property type="match status" value="1"/>
</dbReference>
<evidence type="ECO:0000256" key="10">
    <source>
        <dbReference type="RuleBase" id="RU000682"/>
    </source>
</evidence>
<dbReference type="SUPFAM" id="SSF46689">
    <property type="entry name" value="Homeodomain-like"/>
    <property type="match status" value="1"/>
</dbReference>
<sequence>MENSNTDSEVFSWFQNQNQSHCLKFPSSCFPPTSHSAFYGSSSVSNTETNTMDEEDVCESYKTREITKKRKLTPIQLRLLEESFEEDKRLEPDRKLWLAEKLGLQPSQVAIWFQNRRARFKTRQLEFDCDSLKASYAKLKTDRDILFLQNQALKNKVALLKAELKMQEKLETKSMEAEKLGEEGSSVKSDNTHYSQEEPWWGNNPYSFPELAALGFYYDPSLSASNLGL</sequence>
<dbReference type="FunFam" id="1.10.10.60:FF:000533">
    <property type="entry name" value="Homeobox-leucine zipper protein ATHB-52"/>
    <property type="match status" value="1"/>
</dbReference>
<comment type="caution">
    <text evidence="14">The sequence shown here is derived from an EMBL/GenBank/DDBJ whole genome shotgun (WGS) entry which is preliminary data.</text>
</comment>
<feature type="region of interest" description="Disordered" evidence="12">
    <location>
        <begin position="174"/>
        <end position="194"/>
    </location>
</feature>
<dbReference type="Proteomes" id="UP001642260">
    <property type="component" value="Unassembled WGS sequence"/>
</dbReference>
<evidence type="ECO:0000313" key="14">
    <source>
        <dbReference type="EMBL" id="CAH8337031.1"/>
    </source>
</evidence>
<evidence type="ECO:0000256" key="5">
    <source>
        <dbReference type="ARBA" id="ARBA00023163"/>
    </source>
</evidence>
<evidence type="ECO:0000256" key="1">
    <source>
        <dbReference type="ARBA" id="ARBA00004123"/>
    </source>
</evidence>
<feature type="domain" description="Homeobox" evidence="13">
    <location>
        <begin position="63"/>
        <end position="123"/>
    </location>
</feature>
<keyword evidence="4 9" id="KW-0371">Homeobox</keyword>
<dbReference type="PANTHER" id="PTHR24326">
    <property type="entry name" value="HOMEOBOX-LEUCINE ZIPPER PROTEIN"/>
    <property type="match status" value="1"/>
</dbReference>
<dbReference type="InterPro" id="IPR017970">
    <property type="entry name" value="Homeobox_CS"/>
</dbReference>
<evidence type="ECO:0000256" key="11">
    <source>
        <dbReference type="RuleBase" id="RU369038"/>
    </source>
</evidence>
<dbReference type="PANTHER" id="PTHR24326:SF606">
    <property type="entry name" value="HOMEOBOX-LEUCINE ZIPPER PROTEIN ATHB-54"/>
    <property type="match status" value="1"/>
</dbReference>
<dbReference type="InterPro" id="IPR009057">
    <property type="entry name" value="Homeodomain-like_sf"/>
</dbReference>
<evidence type="ECO:0000256" key="8">
    <source>
        <dbReference type="ARBA" id="ARBA00037260"/>
    </source>
</evidence>
<keyword evidence="2 11" id="KW-0805">Transcription regulation</keyword>
<organism evidence="14 15">
    <name type="scientific">Eruca vesicaria subsp. sativa</name>
    <name type="common">Garden rocket</name>
    <name type="synonym">Eruca sativa</name>
    <dbReference type="NCBI Taxonomy" id="29727"/>
    <lineage>
        <taxon>Eukaryota</taxon>
        <taxon>Viridiplantae</taxon>
        <taxon>Streptophyta</taxon>
        <taxon>Embryophyta</taxon>
        <taxon>Tracheophyta</taxon>
        <taxon>Spermatophyta</taxon>
        <taxon>Magnoliopsida</taxon>
        <taxon>eudicotyledons</taxon>
        <taxon>Gunneridae</taxon>
        <taxon>Pentapetalae</taxon>
        <taxon>rosids</taxon>
        <taxon>malvids</taxon>
        <taxon>Brassicales</taxon>
        <taxon>Brassicaceae</taxon>
        <taxon>Brassiceae</taxon>
        <taxon>Eruca</taxon>
    </lineage>
</organism>
<dbReference type="AlphaFoldDB" id="A0ABC8JPY9"/>
<evidence type="ECO:0000256" key="4">
    <source>
        <dbReference type="ARBA" id="ARBA00023155"/>
    </source>
</evidence>
<dbReference type="PROSITE" id="PS00027">
    <property type="entry name" value="HOMEOBOX_1"/>
    <property type="match status" value="1"/>
</dbReference>
<comment type="function">
    <text evidence="11">Transcription factor.</text>
</comment>
<dbReference type="EMBL" id="CAKOAT010130933">
    <property type="protein sequence ID" value="CAH8337031.1"/>
    <property type="molecule type" value="Genomic_DNA"/>
</dbReference>
<proteinExistence type="inferred from homology"/>
<evidence type="ECO:0000256" key="6">
    <source>
        <dbReference type="ARBA" id="ARBA00023242"/>
    </source>
</evidence>